<dbReference type="Pfam" id="PF00787">
    <property type="entry name" value="PX"/>
    <property type="match status" value="1"/>
</dbReference>
<protein>
    <submittedName>
        <fullName evidence="6">Uncharacterized protein</fullName>
    </submittedName>
</protein>
<dbReference type="SMART" id="SM00312">
    <property type="entry name" value="PX"/>
    <property type="match status" value="1"/>
</dbReference>
<sequence>MWRSIKKFIFKATSSSKASCAGYCVATYVLGICDRHNDNIMLKTSGHLFHIDFGKFLGDTQMFGNFKRDRVPFVLTSDMAYVINGGDKPTEKFHKFVDLCCQAFNIIRNNANIFLCIFTMMASSGISGVTANSVSYLKEALLLEVSNPEAAATFARMIQSSLKSWFTQVNFFLHNIAQLKFTFDNNEGSLLTFVSKVYSMNTDDRIVQVTVAGCTKRYDPDKYYVYLLRVFRENQNDSTIIQRTYKEFCELHQKLCMFFPLAAKIHSLSTGLYMGRSNIKQVAQKRLIEISKFVASLFECAFEICHSDLVYTFFHPLLRDQQDYDLKKYKDRVNVKHTPGKLSGQIKFSLEFSKQGFSVMIHHVRGLPKLLNGQEPSTYVKVYLKPDENKDTKRKTKVVKKNCHPSFMEMLFAN</sequence>
<reference evidence="6" key="1">
    <citation type="submission" date="2021-12" db="EMBL/GenBank/DDBJ databases">
        <authorList>
            <person name="King R."/>
        </authorList>
    </citation>
    <scope>NUCLEOTIDE SEQUENCE</scope>
</reference>
<dbReference type="PROSITE" id="PS50195">
    <property type="entry name" value="PX"/>
    <property type="match status" value="1"/>
</dbReference>
<dbReference type="InterPro" id="IPR011009">
    <property type="entry name" value="Kinase-like_dom_sf"/>
</dbReference>
<keyword evidence="7" id="KW-1185">Reference proteome</keyword>
<dbReference type="AlphaFoldDB" id="A0A9P0BA46"/>
<dbReference type="GO" id="GO:0016303">
    <property type="term" value="F:1-phosphatidylinositol-3-kinase activity"/>
    <property type="evidence" value="ECO:0007669"/>
    <property type="project" value="TreeGrafter"/>
</dbReference>
<dbReference type="InterPro" id="IPR000008">
    <property type="entry name" value="C2_dom"/>
</dbReference>
<dbReference type="PROSITE" id="PS00916">
    <property type="entry name" value="PI3_4_KINASE_2"/>
    <property type="match status" value="1"/>
</dbReference>
<name>A0A9P0BA46_BRAAE</name>
<evidence type="ECO:0000256" key="2">
    <source>
        <dbReference type="ARBA" id="ARBA00022777"/>
    </source>
</evidence>
<dbReference type="SUPFAM" id="SSF64268">
    <property type="entry name" value="PX domain"/>
    <property type="match status" value="1"/>
</dbReference>
<dbReference type="InterPro" id="IPR001683">
    <property type="entry name" value="PX_dom"/>
</dbReference>
<evidence type="ECO:0000256" key="1">
    <source>
        <dbReference type="ARBA" id="ARBA00022679"/>
    </source>
</evidence>
<evidence type="ECO:0000259" key="4">
    <source>
        <dbReference type="PROSITE" id="PS50195"/>
    </source>
</evidence>
<dbReference type="SUPFAM" id="SSF49562">
    <property type="entry name" value="C2 domain (Calcium/lipid-binding domain, CaLB)"/>
    <property type="match status" value="1"/>
</dbReference>
<dbReference type="Gene3D" id="3.30.1520.10">
    <property type="entry name" value="Phox-like domain"/>
    <property type="match status" value="1"/>
</dbReference>
<dbReference type="GO" id="GO:0048015">
    <property type="term" value="P:phosphatidylinositol-mediated signaling"/>
    <property type="evidence" value="ECO:0007669"/>
    <property type="project" value="TreeGrafter"/>
</dbReference>
<dbReference type="GO" id="GO:0005942">
    <property type="term" value="C:phosphatidylinositol 3-kinase complex"/>
    <property type="evidence" value="ECO:0007669"/>
    <property type="project" value="TreeGrafter"/>
</dbReference>
<dbReference type="Proteomes" id="UP001154078">
    <property type="component" value="Chromosome 6"/>
</dbReference>
<dbReference type="PANTHER" id="PTHR10048:SF14">
    <property type="entry name" value="LD28067P"/>
    <property type="match status" value="1"/>
</dbReference>
<dbReference type="InterPro" id="IPR015433">
    <property type="entry name" value="PI3/4_kinase"/>
</dbReference>
<dbReference type="InterPro" id="IPR000403">
    <property type="entry name" value="PI3/4_kinase_cat_dom"/>
</dbReference>
<feature type="domain" description="PX" evidence="4">
    <location>
        <begin position="204"/>
        <end position="321"/>
    </location>
</feature>
<dbReference type="GO" id="GO:0043491">
    <property type="term" value="P:phosphatidylinositol 3-kinase/protein kinase B signal transduction"/>
    <property type="evidence" value="ECO:0007669"/>
    <property type="project" value="TreeGrafter"/>
</dbReference>
<gene>
    <name evidence="6" type="ORF">MELIAE_LOCUS8903</name>
</gene>
<dbReference type="InterPro" id="IPR036871">
    <property type="entry name" value="PX_dom_sf"/>
</dbReference>
<accession>A0A9P0BA46</accession>
<dbReference type="GO" id="GO:0035091">
    <property type="term" value="F:phosphatidylinositol binding"/>
    <property type="evidence" value="ECO:0007669"/>
    <property type="project" value="InterPro"/>
</dbReference>
<dbReference type="GO" id="GO:0005737">
    <property type="term" value="C:cytoplasm"/>
    <property type="evidence" value="ECO:0007669"/>
    <property type="project" value="TreeGrafter"/>
</dbReference>
<dbReference type="GO" id="GO:0005886">
    <property type="term" value="C:plasma membrane"/>
    <property type="evidence" value="ECO:0007669"/>
    <property type="project" value="TreeGrafter"/>
</dbReference>
<dbReference type="InterPro" id="IPR035892">
    <property type="entry name" value="C2_domain_sf"/>
</dbReference>
<dbReference type="EMBL" id="OV121137">
    <property type="protein sequence ID" value="CAH0558618.1"/>
    <property type="molecule type" value="Genomic_DNA"/>
</dbReference>
<dbReference type="SUPFAM" id="SSF56112">
    <property type="entry name" value="Protein kinase-like (PK-like)"/>
    <property type="match status" value="1"/>
</dbReference>
<dbReference type="FunFam" id="3.30.1520.10:FF:000006">
    <property type="entry name" value="Phosphatidylinositol 4-phosphate 3-kinase C2 domain-containing subunit alpha"/>
    <property type="match status" value="1"/>
</dbReference>
<dbReference type="OrthoDB" id="6729822at2759"/>
<dbReference type="Gene3D" id="2.60.40.150">
    <property type="entry name" value="C2 domain"/>
    <property type="match status" value="1"/>
</dbReference>
<dbReference type="PROSITE" id="PS50290">
    <property type="entry name" value="PI3_4_KINASE_3"/>
    <property type="match status" value="1"/>
</dbReference>
<evidence type="ECO:0000313" key="7">
    <source>
        <dbReference type="Proteomes" id="UP001154078"/>
    </source>
</evidence>
<dbReference type="PANTHER" id="PTHR10048">
    <property type="entry name" value="PHOSPHATIDYLINOSITOL KINASE"/>
    <property type="match status" value="1"/>
</dbReference>
<proteinExistence type="predicted"/>
<dbReference type="PROSITE" id="PS50004">
    <property type="entry name" value="C2"/>
    <property type="match status" value="1"/>
</dbReference>
<evidence type="ECO:0000259" key="5">
    <source>
        <dbReference type="PROSITE" id="PS50290"/>
    </source>
</evidence>
<feature type="domain" description="C2" evidence="3">
    <location>
        <begin position="338"/>
        <end position="414"/>
    </location>
</feature>
<keyword evidence="2" id="KW-0418">Kinase</keyword>
<dbReference type="GO" id="GO:0035005">
    <property type="term" value="F:1-phosphatidylinositol-4-phosphate 3-kinase activity"/>
    <property type="evidence" value="ECO:0007669"/>
    <property type="project" value="TreeGrafter"/>
</dbReference>
<dbReference type="Gene3D" id="1.10.1070.11">
    <property type="entry name" value="Phosphatidylinositol 3-/4-kinase, catalytic domain"/>
    <property type="match status" value="1"/>
</dbReference>
<feature type="domain" description="PI3K/PI4K catalytic" evidence="5">
    <location>
        <begin position="1"/>
        <end position="166"/>
    </location>
</feature>
<dbReference type="InterPro" id="IPR018936">
    <property type="entry name" value="PI3/4_kinase_CS"/>
</dbReference>
<keyword evidence="1" id="KW-0808">Transferase</keyword>
<evidence type="ECO:0000259" key="3">
    <source>
        <dbReference type="PROSITE" id="PS50004"/>
    </source>
</evidence>
<dbReference type="Pfam" id="PF00454">
    <property type="entry name" value="PI3_PI4_kinase"/>
    <property type="match status" value="1"/>
</dbReference>
<dbReference type="SMART" id="SM00146">
    <property type="entry name" value="PI3Kc"/>
    <property type="match status" value="1"/>
</dbReference>
<dbReference type="Pfam" id="PF00168">
    <property type="entry name" value="C2"/>
    <property type="match status" value="1"/>
</dbReference>
<evidence type="ECO:0000313" key="6">
    <source>
        <dbReference type="EMBL" id="CAH0558618.1"/>
    </source>
</evidence>
<dbReference type="GO" id="GO:0016477">
    <property type="term" value="P:cell migration"/>
    <property type="evidence" value="ECO:0007669"/>
    <property type="project" value="TreeGrafter"/>
</dbReference>
<organism evidence="6 7">
    <name type="scientific">Brassicogethes aeneus</name>
    <name type="common">Rape pollen beetle</name>
    <name type="synonym">Meligethes aeneus</name>
    <dbReference type="NCBI Taxonomy" id="1431903"/>
    <lineage>
        <taxon>Eukaryota</taxon>
        <taxon>Metazoa</taxon>
        <taxon>Ecdysozoa</taxon>
        <taxon>Arthropoda</taxon>
        <taxon>Hexapoda</taxon>
        <taxon>Insecta</taxon>
        <taxon>Pterygota</taxon>
        <taxon>Neoptera</taxon>
        <taxon>Endopterygota</taxon>
        <taxon>Coleoptera</taxon>
        <taxon>Polyphaga</taxon>
        <taxon>Cucujiformia</taxon>
        <taxon>Nitidulidae</taxon>
        <taxon>Meligethinae</taxon>
        <taxon>Brassicogethes</taxon>
    </lineage>
</organism>
<dbReference type="InterPro" id="IPR036940">
    <property type="entry name" value="PI3/4_kinase_cat_sf"/>
</dbReference>